<comment type="caution">
    <text evidence="5">The sequence shown here is derived from an EMBL/GenBank/DDBJ whole genome shotgun (WGS) entry which is preliminary data.</text>
</comment>
<evidence type="ECO:0000256" key="2">
    <source>
        <dbReference type="ARBA" id="ARBA00022630"/>
    </source>
</evidence>
<comment type="cofactor">
    <cofactor evidence="1">
        <name>FMN</name>
        <dbReference type="ChEBI" id="CHEBI:58210"/>
    </cofactor>
</comment>
<evidence type="ECO:0000313" key="6">
    <source>
        <dbReference type="Proteomes" id="UP001165481"/>
    </source>
</evidence>
<organism evidence="5 6">
    <name type="scientific">Mesosutterella faecium</name>
    <dbReference type="NCBI Taxonomy" id="2925194"/>
    <lineage>
        <taxon>Bacteria</taxon>
        <taxon>Pseudomonadati</taxon>
        <taxon>Pseudomonadota</taxon>
        <taxon>Betaproteobacteria</taxon>
        <taxon>Burkholderiales</taxon>
        <taxon>Sutterellaceae</taxon>
        <taxon>Mesosutterella</taxon>
    </lineage>
</organism>
<evidence type="ECO:0000256" key="1">
    <source>
        <dbReference type="ARBA" id="ARBA00001917"/>
    </source>
</evidence>
<dbReference type="EMBL" id="JAKZJU020000001">
    <property type="protein sequence ID" value="MDL2059691.1"/>
    <property type="molecule type" value="Genomic_DNA"/>
</dbReference>
<dbReference type="PANTHER" id="PTHR39201">
    <property type="entry name" value="EXPORTED PROTEIN-RELATED"/>
    <property type="match status" value="1"/>
</dbReference>
<feature type="domain" description="Flavodoxin-like" evidence="4">
    <location>
        <begin position="31"/>
        <end position="185"/>
    </location>
</feature>
<reference evidence="5" key="1">
    <citation type="submission" date="2023-03" db="EMBL/GenBank/DDBJ databases">
        <title>Mesosutterella sp. nov. isolated from porcine feces.</title>
        <authorList>
            <person name="Yu S."/>
        </authorList>
    </citation>
    <scope>NUCLEOTIDE SEQUENCE</scope>
    <source>
        <strain evidence="5">AGMB02718</strain>
    </source>
</reference>
<name>A0ABT7IQV1_9BURK</name>
<dbReference type="PROSITE" id="PS51318">
    <property type="entry name" value="TAT"/>
    <property type="match status" value="1"/>
</dbReference>
<keyword evidence="6" id="KW-1185">Reference proteome</keyword>
<dbReference type="InterPro" id="IPR008254">
    <property type="entry name" value="Flavodoxin/NO_synth"/>
</dbReference>
<protein>
    <submittedName>
        <fullName evidence="5">Flavodoxin</fullName>
    </submittedName>
</protein>
<proteinExistence type="predicted"/>
<keyword evidence="2" id="KW-0285">Flavoprotein</keyword>
<dbReference type="InterPro" id="IPR001226">
    <property type="entry name" value="Flavodoxin_CS"/>
</dbReference>
<dbReference type="Proteomes" id="UP001165481">
    <property type="component" value="Unassembled WGS sequence"/>
</dbReference>
<evidence type="ECO:0000256" key="3">
    <source>
        <dbReference type="ARBA" id="ARBA00022643"/>
    </source>
</evidence>
<dbReference type="Pfam" id="PF12682">
    <property type="entry name" value="Flavodoxin_4"/>
    <property type="match status" value="1"/>
</dbReference>
<evidence type="ECO:0000259" key="4">
    <source>
        <dbReference type="PROSITE" id="PS50902"/>
    </source>
</evidence>
<gene>
    <name evidence="5" type="ORF">MUN46_007100</name>
</gene>
<dbReference type="PROSITE" id="PS50902">
    <property type="entry name" value="FLAVODOXIN_LIKE"/>
    <property type="match status" value="1"/>
</dbReference>
<dbReference type="Gene3D" id="3.40.50.360">
    <property type="match status" value="1"/>
</dbReference>
<dbReference type="PROSITE" id="PS00201">
    <property type="entry name" value="FLAVODOXIN"/>
    <property type="match status" value="1"/>
</dbReference>
<dbReference type="InterPro" id="IPR006311">
    <property type="entry name" value="TAT_signal"/>
</dbReference>
<dbReference type="RefSeq" id="WP_243377381.1">
    <property type="nucleotide sequence ID" value="NZ_JAKZJU020000001.1"/>
</dbReference>
<accession>A0ABT7IQV1</accession>
<dbReference type="SUPFAM" id="SSF52218">
    <property type="entry name" value="Flavoproteins"/>
    <property type="match status" value="1"/>
</dbReference>
<sequence length="185" mass="20691">MTNRRMFLGFMALGGVSWLRPALGAAARRRVAVIYFSKTGHTRSLAESVRHFTGADLYQVETKKPYPADYTPTTKIVKEEMEKGIVREIKPFAFDPSRYDVIVLATPTWWHHVSAPLQTWIRGQKLDGRFVLTANTHGGGGLMHTREDFEKLLAGSRLGTHLTVFGAVSETSSEVQSWLKTNGVI</sequence>
<dbReference type="PANTHER" id="PTHR39201:SF1">
    <property type="entry name" value="FLAVODOXIN-LIKE DOMAIN-CONTAINING PROTEIN"/>
    <property type="match status" value="1"/>
</dbReference>
<keyword evidence="3" id="KW-0288">FMN</keyword>
<dbReference type="InterPro" id="IPR029039">
    <property type="entry name" value="Flavoprotein-like_sf"/>
</dbReference>
<evidence type="ECO:0000313" key="5">
    <source>
        <dbReference type="EMBL" id="MDL2059691.1"/>
    </source>
</evidence>